<sequence>MFMYSRGLHIVTVRCCSRLMASIAANPPNGLMSDKVDIRATGLERQQPVTLTATVQLTRDAQFRSHAHYVADSSGSVVCSQHAAVGGTFSGVEPMGLFWSLQPSPAQRVKRMIPKDVTKPLEVRLCLYDGHIDTTTPQDSAAEPQASCVVERRFMGDGVRRTVVREGRVRGVLFLPEGEGPFPGVIDMYGSGSNFEHRAALLSSQGFAAFRLLYSNFDDLPKTEAQLDSEYFTEAVDWLSDHPLVQPGGVGVIGTSLGGILALIMGTLTDKVNAIVWLNGITAMLGTTQFSYRGQILPTVGFDVSRVKYTEDGHLNVVDVTDDPTLEPEKCIQVETILCPILFVVGEDDKNWRSDKMAKEAIARMEAHGKTNHQLLTYPGAGHLLEPPYMPHGRVSFHPAAGTDIDFGGETAAHCAAQEDLWPRMITFLRKSRLHSQL</sequence>
<evidence type="ECO:0000256" key="2">
    <source>
        <dbReference type="PIRSR" id="PIRSR016521-1"/>
    </source>
</evidence>
<dbReference type="GO" id="GO:0006631">
    <property type="term" value="P:fatty acid metabolic process"/>
    <property type="evidence" value="ECO:0007669"/>
    <property type="project" value="TreeGrafter"/>
</dbReference>
<proteinExistence type="inferred from homology"/>
<dbReference type="Gene3D" id="2.60.40.2240">
    <property type="entry name" value="Acyl-CoA thioester hydrolase/BAAT N-terminal domain"/>
    <property type="match status" value="1"/>
</dbReference>
<feature type="active site" description="Charge relay system" evidence="2">
    <location>
        <position position="383"/>
    </location>
</feature>
<dbReference type="FunFam" id="3.40.50.1820:FF:000024">
    <property type="entry name" value="acyl-coenzyme A thioesterase 4"/>
    <property type="match status" value="1"/>
</dbReference>
<feature type="domain" description="BAAT/Acyl-CoA thioester hydrolase C-terminal" evidence="4">
    <location>
        <begin position="228"/>
        <end position="432"/>
    </location>
</feature>
<dbReference type="PANTHER" id="PTHR10824">
    <property type="entry name" value="ACYL-COENZYME A THIOESTERASE-RELATED"/>
    <property type="match status" value="1"/>
</dbReference>
<dbReference type="GO" id="GO:0047617">
    <property type="term" value="F:fatty acyl-CoA hydrolase activity"/>
    <property type="evidence" value="ECO:0007669"/>
    <property type="project" value="TreeGrafter"/>
</dbReference>
<dbReference type="InterPro" id="IPR014940">
    <property type="entry name" value="BAAT_C"/>
</dbReference>
<dbReference type="SUPFAM" id="SSF53474">
    <property type="entry name" value="alpha/beta-Hydrolases"/>
    <property type="match status" value="1"/>
</dbReference>
<dbReference type="Pfam" id="PF04775">
    <property type="entry name" value="Bile_Hydr_Trans"/>
    <property type="match status" value="1"/>
</dbReference>
<dbReference type="InterPro" id="IPR006862">
    <property type="entry name" value="Thio_Ohase/aa_AcTrfase"/>
</dbReference>
<reference evidence="5" key="1">
    <citation type="submission" date="2022-01" db="EMBL/GenBank/DDBJ databases">
        <authorList>
            <person name="Braso-Vives M."/>
        </authorList>
    </citation>
    <scope>NUCLEOTIDE SEQUENCE</scope>
</reference>
<evidence type="ECO:0000313" key="5">
    <source>
        <dbReference type="EMBL" id="CAH1261310.1"/>
    </source>
</evidence>
<feature type="active site" description="Charge relay system" evidence="2">
    <location>
        <position position="256"/>
    </location>
</feature>
<comment type="similarity">
    <text evidence="1">Belongs to the C/M/P thioester hydrolase family.</text>
</comment>
<dbReference type="Gene3D" id="3.40.50.1820">
    <property type="entry name" value="alpha/beta hydrolase"/>
    <property type="match status" value="1"/>
</dbReference>
<organism evidence="5 6">
    <name type="scientific">Branchiostoma lanceolatum</name>
    <name type="common">Common lancelet</name>
    <name type="synonym">Amphioxus lanceolatum</name>
    <dbReference type="NCBI Taxonomy" id="7740"/>
    <lineage>
        <taxon>Eukaryota</taxon>
        <taxon>Metazoa</taxon>
        <taxon>Chordata</taxon>
        <taxon>Cephalochordata</taxon>
        <taxon>Leptocardii</taxon>
        <taxon>Amphioxiformes</taxon>
        <taxon>Branchiostomatidae</taxon>
        <taxon>Branchiostoma</taxon>
    </lineage>
</organism>
<evidence type="ECO:0000259" key="4">
    <source>
        <dbReference type="Pfam" id="PF08840"/>
    </source>
</evidence>
<dbReference type="GO" id="GO:0006637">
    <property type="term" value="P:acyl-CoA metabolic process"/>
    <property type="evidence" value="ECO:0007669"/>
    <property type="project" value="InterPro"/>
</dbReference>
<accession>A0A8K0ES15</accession>
<dbReference type="PANTHER" id="PTHR10824:SF4">
    <property type="entry name" value="ACYL-COENZYME A THIOESTERASE 1-LIKE"/>
    <property type="match status" value="1"/>
</dbReference>
<evidence type="ECO:0000259" key="3">
    <source>
        <dbReference type="Pfam" id="PF04775"/>
    </source>
</evidence>
<dbReference type="InterPro" id="IPR029058">
    <property type="entry name" value="AB_hydrolase_fold"/>
</dbReference>
<gene>
    <name evidence="5" type="primary">ACOT2</name>
    <name evidence="5" type="ORF">BLAG_LOCUS16775</name>
</gene>
<dbReference type="Proteomes" id="UP000838412">
    <property type="component" value="Chromosome 4"/>
</dbReference>
<feature type="domain" description="Acyl-CoA thioester hydrolase/bile acid-CoA amino acid N-acetyltransferase" evidence="3">
    <location>
        <begin position="34"/>
        <end position="166"/>
    </location>
</feature>
<keyword evidence="6" id="KW-1185">Reference proteome</keyword>
<dbReference type="InterPro" id="IPR042490">
    <property type="entry name" value="Thio_Ohase/BAAT_N"/>
</dbReference>
<dbReference type="AlphaFoldDB" id="A0A8K0ES15"/>
<evidence type="ECO:0000256" key="1">
    <source>
        <dbReference type="ARBA" id="ARBA00006538"/>
    </source>
</evidence>
<evidence type="ECO:0000313" key="6">
    <source>
        <dbReference type="Proteomes" id="UP000838412"/>
    </source>
</evidence>
<dbReference type="OrthoDB" id="6347013at2759"/>
<dbReference type="EMBL" id="OV696689">
    <property type="protein sequence ID" value="CAH1261310.1"/>
    <property type="molecule type" value="Genomic_DNA"/>
</dbReference>
<dbReference type="FunFam" id="2.60.40.2240:FF:000001">
    <property type="entry name" value="acyl-coenzyme A thioesterase 4"/>
    <property type="match status" value="1"/>
</dbReference>
<dbReference type="InterPro" id="IPR016662">
    <property type="entry name" value="Acyl-CoA_thioEstase_long-chain"/>
</dbReference>
<protein>
    <submittedName>
        <fullName evidence="5">ACOT2 protein</fullName>
    </submittedName>
</protein>
<dbReference type="Pfam" id="PF08840">
    <property type="entry name" value="BAAT_C"/>
    <property type="match status" value="1"/>
</dbReference>
<name>A0A8K0ES15_BRALA</name>
<feature type="active site" description="Charge relay system" evidence="2">
    <location>
        <position position="349"/>
    </location>
</feature>
<dbReference type="PIRSF" id="PIRSF016521">
    <property type="entry name" value="Acyl-CoA_hydro"/>
    <property type="match status" value="1"/>
</dbReference>